<feature type="domain" description="AB hydrolase-1" evidence="2">
    <location>
        <begin position="92"/>
        <end position="215"/>
    </location>
</feature>
<accession>D6XX44</accession>
<dbReference type="InterPro" id="IPR029058">
    <property type="entry name" value="AB_hydrolase_fold"/>
</dbReference>
<keyword evidence="1" id="KW-0472">Membrane</keyword>
<proteinExistence type="predicted"/>
<dbReference type="EMBL" id="CP001791">
    <property type="protein sequence ID" value="ADI00021.1"/>
    <property type="molecule type" value="Genomic_DNA"/>
</dbReference>
<name>D6XX44_BACIE</name>
<feature type="transmembrane region" description="Helical" evidence="1">
    <location>
        <begin position="21"/>
        <end position="42"/>
    </location>
</feature>
<dbReference type="RefSeq" id="WP_013173442.1">
    <property type="nucleotide sequence ID" value="NC_014219.1"/>
</dbReference>
<dbReference type="Proteomes" id="UP000000271">
    <property type="component" value="Chromosome"/>
</dbReference>
<evidence type="ECO:0000313" key="4">
    <source>
        <dbReference type="Proteomes" id="UP000000271"/>
    </source>
</evidence>
<protein>
    <submittedName>
        <fullName evidence="3">Dipeptidyl aminopeptidase/acylaminoacyl-peptidase-like protein</fullName>
    </submittedName>
</protein>
<dbReference type="HOGENOM" id="CLU_029375_6_2_9"/>
<dbReference type="OrthoDB" id="9776685at2"/>
<sequence length="311" mass="34925">MYGHIPVHAPTKKRKSRKIQYLILFVLLLLIVTVALTVYTGLSMTRTEPRELSLNPDMYMMDYENVTFQSMHEDEVILQGWLMEPEADPEATVIMSHGYRGNRHESGAGFFALAQFLLNDGYRVLMYDFRNSGESDGTLTSIGVMERYDVLGAVSFIEDRYNEPIMLYGVSMGASASLSAAALTDAVSAVIADSPFSDLESYLEANLPVWTNLPSFPFTPLTMGLIPRLTGITPSELSPVNDLDAIYPRSVLFIHGDEDEYIPHSESIEMASQHEDAFEIWIPEGADHVQGFYKHPEAYMTLVKDFLAENR</sequence>
<dbReference type="AlphaFoldDB" id="D6XX44"/>
<organism evidence="3 4">
    <name type="scientific">Bacillus selenitireducens (strain ATCC 700615 / DSM 15326 / MLS10)</name>
    <dbReference type="NCBI Taxonomy" id="439292"/>
    <lineage>
        <taxon>Bacteria</taxon>
        <taxon>Bacillati</taxon>
        <taxon>Bacillota</taxon>
        <taxon>Bacilli</taxon>
        <taxon>Bacillales</taxon>
        <taxon>Bacillaceae</taxon>
        <taxon>Salisediminibacterium</taxon>
    </lineage>
</organism>
<dbReference type="eggNOG" id="COG1073">
    <property type="taxonomic scope" value="Bacteria"/>
</dbReference>
<dbReference type="Gene3D" id="3.40.50.1820">
    <property type="entry name" value="alpha/beta hydrolase"/>
    <property type="match status" value="1"/>
</dbReference>
<reference evidence="3" key="1">
    <citation type="submission" date="2009-10" db="EMBL/GenBank/DDBJ databases">
        <title>Complete sequence of Bacillus selenitireducens MLS10.</title>
        <authorList>
            <consortium name="US DOE Joint Genome Institute"/>
            <person name="Lucas S."/>
            <person name="Copeland A."/>
            <person name="Lapidus A."/>
            <person name="Glavina del Rio T."/>
            <person name="Dalin E."/>
            <person name="Tice H."/>
            <person name="Bruce D."/>
            <person name="Goodwin L."/>
            <person name="Pitluck S."/>
            <person name="Sims D."/>
            <person name="Brettin T."/>
            <person name="Detter J.C."/>
            <person name="Han C."/>
            <person name="Larimer F."/>
            <person name="Land M."/>
            <person name="Hauser L."/>
            <person name="Kyrpides N."/>
            <person name="Ovchinnikova G."/>
            <person name="Stolz J."/>
        </authorList>
    </citation>
    <scope>NUCLEOTIDE SEQUENCE [LARGE SCALE GENOMIC DNA]</scope>
    <source>
        <strain evidence="3">MLS10</strain>
    </source>
</reference>
<dbReference type="Pfam" id="PF00561">
    <property type="entry name" value="Abhydrolase_1"/>
    <property type="match status" value="1"/>
</dbReference>
<dbReference type="KEGG" id="bse:Bsel_2519"/>
<dbReference type="PANTHER" id="PTHR43358:SF4">
    <property type="entry name" value="ALPHA_BETA HYDROLASE FOLD-1 DOMAIN-CONTAINING PROTEIN"/>
    <property type="match status" value="1"/>
</dbReference>
<keyword evidence="4" id="KW-1185">Reference proteome</keyword>
<dbReference type="STRING" id="439292.Bsel_2519"/>
<dbReference type="InterPro" id="IPR052920">
    <property type="entry name" value="DNA-binding_regulatory"/>
</dbReference>
<dbReference type="InterPro" id="IPR000073">
    <property type="entry name" value="AB_hydrolase_1"/>
</dbReference>
<evidence type="ECO:0000313" key="3">
    <source>
        <dbReference type="EMBL" id="ADI00021.1"/>
    </source>
</evidence>
<evidence type="ECO:0000259" key="2">
    <source>
        <dbReference type="Pfam" id="PF00561"/>
    </source>
</evidence>
<dbReference type="SUPFAM" id="SSF53474">
    <property type="entry name" value="alpha/beta-Hydrolases"/>
    <property type="match status" value="1"/>
</dbReference>
<keyword evidence="1" id="KW-1133">Transmembrane helix</keyword>
<gene>
    <name evidence="3" type="ordered locus">Bsel_2519</name>
</gene>
<keyword evidence="1" id="KW-0812">Transmembrane</keyword>
<dbReference type="PANTHER" id="PTHR43358">
    <property type="entry name" value="ALPHA/BETA-HYDROLASE"/>
    <property type="match status" value="1"/>
</dbReference>
<dbReference type="GO" id="GO:0004177">
    <property type="term" value="F:aminopeptidase activity"/>
    <property type="evidence" value="ECO:0007669"/>
    <property type="project" value="UniProtKB-KW"/>
</dbReference>
<evidence type="ECO:0000256" key="1">
    <source>
        <dbReference type="SAM" id="Phobius"/>
    </source>
</evidence>